<protein>
    <recommendedName>
        <fullName evidence="1">Myb/SANT-like domain-containing protein</fullName>
    </recommendedName>
</protein>
<sequence length="189" mass="22168">MTMAKKMAFQGDTSSKDNLRWTEEMDATFLDALIEECSKRNRVDSTFTTSAYENVLVILKASFGNHLWKDNLKNRLKTLKDHFGVCDDLFHNLSEFSWNPNTKLFTAKLEVWADLIKWMRTPIKHLDKLYFIYHQDRATGNIVGSAKERNKIIDKMKEIINLNDDDYQELDGEWNDWQTTTHLTSLVEP</sequence>
<proteinExistence type="predicted"/>
<dbReference type="EMBL" id="SDMP01000015">
    <property type="protein sequence ID" value="RYR09505.1"/>
    <property type="molecule type" value="Genomic_DNA"/>
</dbReference>
<organism evidence="2 3">
    <name type="scientific">Arachis hypogaea</name>
    <name type="common">Peanut</name>
    <dbReference type="NCBI Taxonomy" id="3818"/>
    <lineage>
        <taxon>Eukaryota</taxon>
        <taxon>Viridiplantae</taxon>
        <taxon>Streptophyta</taxon>
        <taxon>Embryophyta</taxon>
        <taxon>Tracheophyta</taxon>
        <taxon>Spermatophyta</taxon>
        <taxon>Magnoliopsida</taxon>
        <taxon>eudicotyledons</taxon>
        <taxon>Gunneridae</taxon>
        <taxon>Pentapetalae</taxon>
        <taxon>rosids</taxon>
        <taxon>fabids</taxon>
        <taxon>Fabales</taxon>
        <taxon>Fabaceae</taxon>
        <taxon>Papilionoideae</taxon>
        <taxon>50 kb inversion clade</taxon>
        <taxon>dalbergioids sensu lato</taxon>
        <taxon>Dalbergieae</taxon>
        <taxon>Pterocarpus clade</taxon>
        <taxon>Arachis</taxon>
    </lineage>
</organism>
<comment type="caution">
    <text evidence="2">The sequence shown here is derived from an EMBL/GenBank/DDBJ whole genome shotgun (WGS) entry which is preliminary data.</text>
</comment>
<name>A0A444Z5R2_ARAHY</name>
<gene>
    <name evidence="2" type="ORF">Ahy_B05g077854</name>
</gene>
<evidence type="ECO:0000313" key="2">
    <source>
        <dbReference type="EMBL" id="RYR09505.1"/>
    </source>
</evidence>
<feature type="domain" description="Myb/SANT-like" evidence="1">
    <location>
        <begin position="20"/>
        <end position="114"/>
    </location>
</feature>
<evidence type="ECO:0000259" key="1">
    <source>
        <dbReference type="Pfam" id="PF12776"/>
    </source>
</evidence>
<reference evidence="2 3" key="1">
    <citation type="submission" date="2019-01" db="EMBL/GenBank/DDBJ databases">
        <title>Sequencing of cultivated peanut Arachis hypogaea provides insights into genome evolution and oil improvement.</title>
        <authorList>
            <person name="Chen X."/>
        </authorList>
    </citation>
    <scope>NUCLEOTIDE SEQUENCE [LARGE SCALE GENOMIC DNA]</scope>
    <source>
        <strain evidence="3">cv. Fuhuasheng</strain>
        <tissue evidence="2">Leaves</tissue>
    </source>
</reference>
<dbReference type="Pfam" id="PF12776">
    <property type="entry name" value="Myb_DNA-bind_3"/>
    <property type="match status" value="1"/>
</dbReference>
<keyword evidence="3" id="KW-1185">Reference proteome</keyword>
<dbReference type="InterPro" id="IPR024752">
    <property type="entry name" value="Myb/SANT-like_dom"/>
</dbReference>
<evidence type="ECO:0000313" key="3">
    <source>
        <dbReference type="Proteomes" id="UP000289738"/>
    </source>
</evidence>
<dbReference type="PANTHER" id="PTHR46929">
    <property type="entry name" value="EXPRESSED PROTEIN"/>
    <property type="match status" value="1"/>
</dbReference>
<dbReference type="AlphaFoldDB" id="A0A444Z5R2"/>
<accession>A0A444Z5R2</accession>
<dbReference type="PANTHER" id="PTHR46929:SF4">
    <property type="entry name" value="MYB_SANT-LIKE DOMAIN-CONTAINING PROTEIN"/>
    <property type="match status" value="1"/>
</dbReference>
<dbReference type="STRING" id="3818.A0A444Z5R2"/>
<dbReference type="Proteomes" id="UP000289738">
    <property type="component" value="Chromosome B05"/>
</dbReference>